<evidence type="ECO:0000256" key="1">
    <source>
        <dbReference type="SAM" id="MobiDB-lite"/>
    </source>
</evidence>
<dbReference type="Proteomes" id="UP000196036">
    <property type="component" value="Unassembled WGS sequence"/>
</dbReference>
<name>A0A1Y4VWN9_9BACE</name>
<feature type="signal peptide" evidence="2">
    <location>
        <begin position="1"/>
        <end position="24"/>
    </location>
</feature>
<gene>
    <name evidence="3" type="ORF">B5E52_02825</name>
</gene>
<evidence type="ECO:0000313" key="3">
    <source>
        <dbReference type="EMBL" id="OUQ73778.1"/>
    </source>
</evidence>
<keyword evidence="2" id="KW-0732">Signal</keyword>
<comment type="caution">
    <text evidence="3">The sequence shown here is derived from an EMBL/GenBank/DDBJ whole genome shotgun (WGS) entry which is preliminary data.</text>
</comment>
<dbReference type="RefSeq" id="WP_087317438.1">
    <property type="nucleotide sequence ID" value="NZ_CP183042.1"/>
</dbReference>
<proteinExistence type="predicted"/>
<sequence>MRKNRIRILSMVVFSLCLPFSLFAQIDKDMKEFDDFVKQQQKEFDDFVKQQQKEFDDFVSEQNKEFAEFLKETWKEYDLQKPVVRPQRPEPVKPVSFDHKKPATKPQEVKVGEVTRLPIPTVTPSATFSPSKGKTPVPVIPGGKDVAVEPEKDSAVLPEIKPEVKPEETVPAKRSLSGVEFSFYSKDCVVNASLKNRLTLKGIAEKDISAGWETLSRSNYQPLIDDCLAFKKDNALNDYGYLLLTRKVATELCGSTHSDEIALMQMFLLSQSGYRVKVARMDNRLTLFYASSNMIYATCFITLNGVNYYRFDTTPDKTNSIYTYNRDFANAKNPVNMNITTPQSFSGTYVEKTLQAKAYPSVKVCSKVNSGLISFYKDYPQCDFSVYVGAPVSQEVQQTVLPSLQAAIQGKKQSEAANILINFVQTAFDYKTDGDQFGYEKPFFVDELFYYPYSDCEDRAVLYSYLVRTLMGLDVVLLEYPNHMATAVCFDENIDGDYITVSGKKYIICDPTYIGASIGLAMSQFKNVAAKVLKY</sequence>
<dbReference type="AlphaFoldDB" id="A0A1Y4VWN9"/>
<organism evidence="3 4">
    <name type="scientific">Bacteroides xylanisolvens</name>
    <dbReference type="NCBI Taxonomy" id="371601"/>
    <lineage>
        <taxon>Bacteria</taxon>
        <taxon>Pseudomonadati</taxon>
        <taxon>Bacteroidota</taxon>
        <taxon>Bacteroidia</taxon>
        <taxon>Bacteroidales</taxon>
        <taxon>Bacteroidaceae</taxon>
        <taxon>Bacteroides</taxon>
    </lineage>
</organism>
<evidence type="ECO:0000256" key="2">
    <source>
        <dbReference type="SAM" id="SignalP"/>
    </source>
</evidence>
<accession>A0A1Y4VWN9</accession>
<evidence type="ECO:0000313" key="4">
    <source>
        <dbReference type="Proteomes" id="UP000196036"/>
    </source>
</evidence>
<feature type="region of interest" description="Disordered" evidence="1">
    <location>
        <begin position="122"/>
        <end position="145"/>
    </location>
</feature>
<reference evidence="4" key="1">
    <citation type="submission" date="2017-04" db="EMBL/GenBank/DDBJ databases">
        <title>Function of individual gut microbiota members based on whole genome sequencing of pure cultures obtained from chicken caecum.</title>
        <authorList>
            <person name="Medvecky M."/>
            <person name="Cejkova D."/>
            <person name="Polansky O."/>
            <person name="Karasova D."/>
            <person name="Kubasova T."/>
            <person name="Cizek A."/>
            <person name="Rychlik I."/>
        </authorList>
    </citation>
    <scope>NUCLEOTIDE SEQUENCE [LARGE SCALE GENOMIC DNA]</scope>
    <source>
        <strain evidence="4">An109</strain>
    </source>
</reference>
<protein>
    <submittedName>
        <fullName evidence="3">Uncharacterized protein</fullName>
    </submittedName>
</protein>
<feature type="chain" id="PRO_5043444739" evidence="2">
    <location>
        <begin position="25"/>
        <end position="535"/>
    </location>
</feature>
<feature type="compositionally biased region" description="Polar residues" evidence="1">
    <location>
        <begin position="122"/>
        <end position="132"/>
    </location>
</feature>
<dbReference type="EMBL" id="NFLW01000003">
    <property type="protein sequence ID" value="OUQ73778.1"/>
    <property type="molecule type" value="Genomic_DNA"/>
</dbReference>
<feature type="region of interest" description="Disordered" evidence="1">
    <location>
        <begin position="88"/>
        <end position="107"/>
    </location>
</feature>